<dbReference type="KEGG" id="oai:OLEAN_C29210"/>
<gene>
    <name evidence="5" type="ORF">OLEAN_C29210</name>
</gene>
<feature type="domain" description="SUI1" evidence="4">
    <location>
        <begin position="70"/>
        <end position="136"/>
    </location>
</feature>
<evidence type="ECO:0000256" key="1">
    <source>
        <dbReference type="ARBA" id="ARBA00005422"/>
    </source>
</evidence>
<dbReference type="InterPro" id="IPR036877">
    <property type="entry name" value="SUI1_dom_sf"/>
</dbReference>
<dbReference type="InterPro" id="IPR001950">
    <property type="entry name" value="SUI1"/>
</dbReference>
<dbReference type="Gene3D" id="3.30.780.10">
    <property type="entry name" value="SUI1-like domain"/>
    <property type="match status" value="1"/>
</dbReference>
<dbReference type="GO" id="GO:0003743">
    <property type="term" value="F:translation initiation factor activity"/>
    <property type="evidence" value="ECO:0007669"/>
    <property type="project" value="UniProtKB-KW"/>
</dbReference>
<evidence type="ECO:0000313" key="5">
    <source>
        <dbReference type="EMBL" id="CCK77097.1"/>
    </source>
</evidence>
<name>R4YPU5_OLEAN</name>
<evidence type="ECO:0000259" key="4">
    <source>
        <dbReference type="PROSITE" id="PS50296"/>
    </source>
</evidence>
<keyword evidence="5" id="KW-0396">Initiation factor</keyword>
<dbReference type="InterPro" id="IPR005872">
    <property type="entry name" value="SUI1_arc_bac"/>
</dbReference>
<dbReference type="SUPFAM" id="SSF55159">
    <property type="entry name" value="eIF1-like"/>
    <property type="match status" value="1"/>
</dbReference>
<organism evidence="5 6">
    <name type="scientific">Oleispira antarctica RB-8</name>
    <dbReference type="NCBI Taxonomy" id="698738"/>
    <lineage>
        <taxon>Bacteria</taxon>
        <taxon>Pseudomonadati</taxon>
        <taxon>Pseudomonadota</taxon>
        <taxon>Gammaproteobacteria</taxon>
        <taxon>Oceanospirillales</taxon>
        <taxon>Oceanospirillaceae</taxon>
        <taxon>Oleispira</taxon>
    </lineage>
</organism>
<dbReference type="EMBL" id="FO203512">
    <property type="protein sequence ID" value="CCK77097.1"/>
    <property type="molecule type" value="Genomic_DNA"/>
</dbReference>
<dbReference type="FunFam" id="3.30.780.10:FF:000002">
    <property type="entry name" value="Stress response translation initiation inhibitor"/>
    <property type="match status" value="1"/>
</dbReference>
<dbReference type="PIRSF" id="PIRSF037511">
    <property type="entry name" value="Transl_init_SUI1_pro"/>
    <property type="match status" value="1"/>
</dbReference>
<comment type="similarity">
    <text evidence="1">Belongs to the SUI1 family.</text>
</comment>
<keyword evidence="6" id="KW-1185">Reference proteome</keyword>
<dbReference type="OrthoDB" id="9792915at2"/>
<dbReference type="GO" id="GO:0006417">
    <property type="term" value="P:regulation of translation"/>
    <property type="evidence" value="ECO:0007669"/>
    <property type="project" value="UniProtKB-KW"/>
</dbReference>
<dbReference type="NCBIfam" id="NF005297">
    <property type="entry name" value="PRK06824.1"/>
    <property type="match status" value="1"/>
</dbReference>
<dbReference type="PANTHER" id="PTHR12789">
    <property type="entry name" value="DENSITY-REGULATED PROTEIN HOMOLOG"/>
    <property type="match status" value="1"/>
</dbReference>
<dbReference type="NCBIfam" id="TIGR01158">
    <property type="entry name" value="SUI1_rel"/>
    <property type="match status" value="1"/>
</dbReference>
<dbReference type="Pfam" id="PF01253">
    <property type="entry name" value="SUI1"/>
    <property type="match status" value="1"/>
</dbReference>
<reference evidence="5 6" key="1">
    <citation type="journal article" date="2013" name="Nat. Commun.">
        <title>Genome sequence and functional genomic analysis of the oil-degrading bacterium Oleispira antarctica.</title>
        <authorList>
            <person name="Kube M."/>
            <person name="Chernikova T.N."/>
            <person name="Al-Ramahi Y."/>
            <person name="Beloqui A."/>
            <person name="Lopez-Cortez N."/>
            <person name="Guazzaroni M.E."/>
            <person name="Heipieper H.J."/>
            <person name="Klages S."/>
            <person name="Kotsyurbenko O.R."/>
            <person name="Langer I."/>
            <person name="Nechitaylo T.Y."/>
            <person name="Lunsdorf H."/>
            <person name="Fernandez M."/>
            <person name="Juarez S."/>
            <person name="Ciordia S."/>
            <person name="Singer A."/>
            <person name="Kagan O."/>
            <person name="Egorova O."/>
            <person name="Petit P.A."/>
            <person name="Stogios P."/>
            <person name="Kim Y."/>
            <person name="Tchigvintsev A."/>
            <person name="Flick R."/>
            <person name="Denaro R."/>
            <person name="Genovese M."/>
            <person name="Albar J.P."/>
            <person name="Reva O.N."/>
            <person name="Martinez-Gomariz M."/>
            <person name="Tran H."/>
            <person name="Ferrer M."/>
            <person name="Savchenko A."/>
            <person name="Yakunin A.F."/>
            <person name="Yakimov M.M."/>
            <person name="Golyshina O.V."/>
            <person name="Reinhardt R."/>
            <person name="Golyshin P.N."/>
        </authorList>
    </citation>
    <scope>NUCLEOTIDE SEQUENCE [LARGE SCALE GENOMIC DNA]</scope>
</reference>
<dbReference type="PANTHER" id="PTHR12789:SF0">
    <property type="entry name" value="DENSITY-REGULATED PROTEIN"/>
    <property type="match status" value="1"/>
</dbReference>
<dbReference type="AlphaFoldDB" id="R4YPU5"/>
<dbReference type="GO" id="GO:0001731">
    <property type="term" value="P:formation of translation preinitiation complex"/>
    <property type="evidence" value="ECO:0007669"/>
    <property type="project" value="TreeGrafter"/>
</dbReference>
<dbReference type="PATRIC" id="fig|698738.3.peg.3035"/>
<accession>R4YPU5</accession>
<proteinExistence type="inferred from homology"/>
<dbReference type="GO" id="GO:0003729">
    <property type="term" value="F:mRNA binding"/>
    <property type="evidence" value="ECO:0007669"/>
    <property type="project" value="TreeGrafter"/>
</dbReference>
<evidence type="ECO:0000256" key="3">
    <source>
        <dbReference type="ARBA" id="ARBA00022917"/>
    </source>
</evidence>
<dbReference type="STRING" id="698738.OLEAN_C29210"/>
<dbReference type="HOGENOM" id="CLU_082805_4_0_6"/>
<dbReference type="InterPro" id="IPR050318">
    <property type="entry name" value="DENR/SUI1_TIF"/>
</dbReference>
<protein>
    <submittedName>
        <fullName evidence="5">Translation initiation factor 1 (EIF-1/SUI1)</fullName>
    </submittedName>
</protein>
<dbReference type="Proteomes" id="UP000032749">
    <property type="component" value="Chromosome"/>
</dbReference>
<keyword evidence="3" id="KW-0648">Protein biosynthesis</keyword>
<sequence>MSKKAVGLAGLAGLTGLGNKEPTDNSVQKQSHSGSVYSTEVGRVCPDCGKAKDLCACTIDTFPEGDGVVRIQRETKGRKGKGVTLITGVLLAPTELKKLAKELKQKCGVGGAVKDGVIEIQGDVRDQLFEEMKQRGFQVKKAGG</sequence>
<keyword evidence="2" id="KW-0810">Translation regulation</keyword>
<dbReference type="CDD" id="cd11567">
    <property type="entry name" value="YciH_like"/>
    <property type="match status" value="1"/>
</dbReference>
<dbReference type="GO" id="GO:0002188">
    <property type="term" value="P:translation reinitiation"/>
    <property type="evidence" value="ECO:0007669"/>
    <property type="project" value="TreeGrafter"/>
</dbReference>
<evidence type="ECO:0000256" key="2">
    <source>
        <dbReference type="ARBA" id="ARBA00022845"/>
    </source>
</evidence>
<evidence type="ECO:0000313" key="6">
    <source>
        <dbReference type="Proteomes" id="UP000032749"/>
    </source>
</evidence>
<dbReference type="PROSITE" id="PS50296">
    <property type="entry name" value="SUI1"/>
    <property type="match status" value="1"/>
</dbReference>